<evidence type="ECO:0000259" key="9">
    <source>
        <dbReference type="SMART" id="SM00642"/>
    </source>
</evidence>
<keyword evidence="2" id="KW-0732">Signal</keyword>
<dbReference type="InterPro" id="IPR011839">
    <property type="entry name" value="Pullul_strch"/>
</dbReference>
<dbReference type="InterPro" id="IPR013784">
    <property type="entry name" value="Carb-bd-like_fold"/>
</dbReference>
<accession>A0ABU7G9Z2</accession>
<dbReference type="Pfam" id="PF11852">
    <property type="entry name" value="Pullul_strch_C"/>
    <property type="match status" value="1"/>
</dbReference>
<comment type="similarity">
    <text evidence="1">Belongs to the glycosyl hydrolase 13 family.</text>
</comment>
<keyword evidence="3" id="KW-0378">Hydrolase</keyword>
<sequence length="2397" mass="258899">MIIFSGWTKHSAVVAGSLLLTACYNVGGEVEGLNGKLSLQLNEKKPLAITQDGPFVFKTKLPAEQAFTVAVVDEPMTQSCTVTPEQDVMAEQDYMQLVVACVDKPWEAHFPPVANPNIDLTPPTELVLAGPNQLRLNYIDPAAATREDPAADYASWSLHLWNNASCDAIAESALNAEWADQSLVPAGHDQYGPYWEVDLNKESGCANLIIRDGSLSKLIDADLAISFDQFTDRTVSVIQGNSQVFDSREEAWNTNPPGLGIINASAHLVDANTLVWADAIAADYVRLYSSADGSFTVNSDGTVDGAYQMVMLEPGQVSDEAQAAFPHLDFSSAYQLPDDVDLKSLLKGEVVAMALTAEGYVYKTTEVQFAGALDSLYAAANDDAVQLGVSPSQKGYQFQLWAPTAQSVTLQTYNKRKKAKRAYSMEWQTDLGTWLVDTRVKHGQYYRYVVEVYHPASGEVETLEVTDPYSLSLATNSLYSQVVDLEDSKTKPAGWDGHVVPELPMTSMSIYEAHVRDFSAHDVSTSEDNRGKYLAFTELDSAPMQHLAELKQAGLTHLHLLPAFDIATVEEDEARRVEISDTVGKLCSIQPDNALCGVESSGAVIADLLEACDPSTQCADDIVDSLRWLDGFNWGYDPFHFGAPEGSYASNPDGFARIKEFRAMVQSVHEMGLRVAMDVVYNHTNASGLNDKSVLDKVVPGYYQRRNAITGAVETSTCCDNTATEHAMMAKLMKDTLVIWTRDYGIDAFRFDLMGHQPLAAMEESLAAVKAADPDNYFYGEGWNFGEVQNDARFVQATQLNLAGTGIGSFSDRMRDVVRGGSPFDSAEAIRGSQGLANGLFHDPNELNASDDATKLVLLQHTDIARVELAGLLSSFKLIDANDQVVLGSEVDYNGQPTGYTASPLEAVSYVSKHDNQTLWDINQYKLPSGMSPSDRVRAQSFALSFPLLGQGVPFIHMGSDVLRSKSMERDSYDSGDWYNKVDFTAQDNNWNVGLPRYGKDGLDGNYPLIGQIIADPSTDVAAGDIAQAKAVFNEYLALRNSTPLIGLGSADAINARVDYHNMGSAQTPGLILMSVNDGAGLEDLDPNYDAILIAFNAGAEVLGFDTGIAGLELHPAQAQSVDSVLASASVNSSAINVPAYSSVVFVLPQGNEQGVGIPVVDKYDPAQPTFGDTVVYLRGGMNGWSTDNPLEYVYDGEYRALVDLVAGSYEFKFADVDWGEQGVNYGGYSAAVAPGSLPIVTGADNLSVTVEQDGQYLISFAIDKADPSIATIGITAQVEEAPYGDTSVLLRGDMNGWDESLPFAYNGSGIYSQTVNLAAGDYGFKVASADWSTVNLGGGLALVAGGESVTLQPGSNDNLSLSVATSSDYTLTLNAADTAAPTLAVSFANAGAVCSELATVGEAGPLAEALAIRGENSGWAWDAAYAFNYKGNNLYQAVAEFNGTFMFKLATDDWGTQYFVVQDDSLIELETDVEYTATRGDAGLSNNSITLSEGRYAFNLDVSGDQATLNVCEIGTVKTEIPEPVVADGKALISFVDAESPVADPATKYASWSLYIWNDASCSAADPSMTLDWADQSIAPVGYDEYGPYWEVDLATLDGCFNYIIRDGALNKVVEADLQLNLTTFPERAVSVTVGGSEYATRLAAFQAYSEEPEYDYLAFQCAAEDQAKFNDLRIYQIMTEAFIDGDSNADYGTAYGSSHHKGDLQGIIDSLDYIQSLGMNAVWFTPVFETVAVDGQEHWTDRLDATGYFATNYFNIDPNFGDMQLAKTLVEEAHARGMYVFFDGVFGHFKSNAQDYVSPNGVAVTETGPAQGSLGRRAEYPEDLAFFKEVAKFWIEELKIDGWRLDQAYQVPVGAWGEIRQSVSEASQGVSYQMNGETVNPLGYMVAEIWSGEDQIAETGYGTDVQHGLCSAFDFPGRYRVVETFAVQENGVSNANAYTLTQLFDTHAAYPEHAIPNLMITNHDLVRFGDLLQRGGIAEPTDAEYWQRHKAAYAFLAAYTGPITLYYGDEIGDEVADFAQAVDCNNDGGAGAIAGLCDDHVARSSGKVEGLASEQGGEVFTANAQQAELRDYIAELMQLRATYPVLSQGERESVLNFGDVYADLKTYQGQQVLFLVNITSATQQLSLSDTVLGIASTKTFQDLQSEASYSFNAGSVEIELAPLEAKFLLIEGDDPVEPYGETVYLRGDLNGWDTSLAFEFVGADSYHVSATFPAGTTEFKLADANWANLNFGAGVDGAELEAASFKTLASGGGNLSITLEEATPLVLILQADDPANPVLIVEADLAYAPYQYTPVYLRGDMNGWAAGPDSQMLYHGSGKYEITVQLDVQTYLFKLADPDWTSINLGGGTDTLVNPELPLQLFDGGANLSFTPAAAGSYDFVLDASDPAAISLTVR</sequence>
<evidence type="ECO:0000313" key="10">
    <source>
        <dbReference type="EMBL" id="MEE1676065.1"/>
    </source>
</evidence>
<dbReference type="Pfam" id="PF17967">
    <property type="entry name" value="Pullulanase_N2"/>
    <property type="match status" value="1"/>
</dbReference>
<dbReference type="CDD" id="cd10315">
    <property type="entry name" value="CBM41_pullulanase"/>
    <property type="match status" value="2"/>
</dbReference>
<organism evidence="10 11">
    <name type="scientific">Agarivorans aestuarii</name>
    <dbReference type="NCBI Taxonomy" id="1563703"/>
    <lineage>
        <taxon>Bacteria</taxon>
        <taxon>Pseudomonadati</taxon>
        <taxon>Pseudomonadota</taxon>
        <taxon>Gammaproteobacteria</taxon>
        <taxon>Alteromonadales</taxon>
        <taxon>Alteromonadaceae</taxon>
        <taxon>Agarivorans</taxon>
    </lineage>
</organism>
<dbReference type="Gene3D" id="3.20.20.80">
    <property type="entry name" value="Glycosidases"/>
    <property type="match status" value="2"/>
</dbReference>
<keyword evidence="4" id="KW-0326">Glycosidase</keyword>
<evidence type="ECO:0000256" key="8">
    <source>
        <dbReference type="ARBA" id="ARBA00031076"/>
    </source>
</evidence>
<dbReference type="Proteomes" id="UP001310248">
    <property type="component" value="Unassembled WGS sequence"/>
</dbReference>
<dbReference type="EC" id="3.2.1.41" evidence="6"/>
<dbReference type="InterPro" id="IPR004193">
    <property type="entry name" value="Glyco_hydro_13_N"/>
</dbReference>
<dbReference type="InterPro" id="IPR040671">
    <property type="entry name" value="Pullulanase_N2"/>
</dbReference>
<dbReference type="NCBIfam" id="TIGR02103">
    <property type="entry name" value="pullul_strch"/>
    <property type="match status" value="1"/>
</dbReference>
<evidence type="ECO:0000256" key="3">
    <source>
        <dbReference type="ARBA" id="ARBA00022801"/>
    </source>
</evidence>
<dbReference type="CDD" id="cd11341">
    <property type="entry name" value="AmyAc_Pullulanase_LD-like"/>
    <property type="match status" value="1"/>
</dbReference>
<dbReference type="InterPro" id="IPR014756">
    <property type="entry name" value="Ig_E-set"/>
</dbReference>
<dbReference type="Pfam" id="PF03714">
    <property type="entry name" value="PUD"/>
    <property type="match status" value="2"/>
</dbReference>
<proteinExistence type="inferred from homology"/>
<dbReference type="CDD" id="cd02860">
    <property type="entry name" value="E_set_Pullulanase"/>
    <property type="match status" value="1"/>
</dbReference>
<comment type="caution">
    <text evidence="10">The sequence shown here is derived from an EMBL/GenBank/DDBJ whole genome shotgun (WGS) entry which is preliminary data.</text>
</comment>
<dbReference type="SUPFAM" id="SSF51011">
    <property type="entry name" value="Glycosyl hydrolase domain"/>
    <property type="match status" value="2"/>
</dbReference>
<dbReference type="SMART" id="SM00642">
    <property type="entry name" value="Aamy"/>
    <property type="match status" value="1"/>
</dbReference>
<dbReference type="Gene3D" id="2.60.40.10">
    <property type="entry name" value="Immunoglobulins"/>
    <property type="match status" value="3"/>
</dbReference>
<dbReference type="InterPro" id="IPR005323">
    <property type="entry name" value="CBM41_pullulanase"/>
</dbReference>
<evidence type="ECO:0000256" key="7">
    <source>
        <dbReference type="ARBA" id="ARBA00029618"/>
    </source>
</evidence>
<dbReference type="InterPro" id="IPR013780">
    <property type="entry name" value="Glyco_hydro_b"/>
</dbReference>
<dbReference type="Gene3D" id="2.60.40.1130">
    <property type="entry name" value="Rab geranylgeranyltransferase alpha-subunit, insert domain"/>
    <property type="match status" value="1"/>
</dbReference>
<dbReference type="InterPro" id="IPR006047">
    <property type="entry name" value="GH13_cat_dom"/>
</dbReference>
<evidence type="ECO:0000256" key="4">
    <source>
        <dbReference type="ARBA" id="ARBA00023295"/>
    </source>
</evidence>
<gene>
    <name evidence="10" type="primary">pulA</name>
    <name evidence="10" type="ORF">SNR37_001392</name>
</gene>
<dbReference type="InterPro" id="IPR013783">
    <property type="entry name" value="Ig-like_fold"/>
</dbReference>
<dbReference type="PANTHER" id="PTHR43002">
    <property type="entry name" value="GLYCOGEN DEBRANCHING ENZYME"/>
    <property type="match status" value="1"/>
</dbReference>
<evidence type="ECO:0000256" key="6">
    <source>
        <dbReference type="ARBA" id="ARBA00024062"/>
    </source>
</evidence>
<evidence type="ECO:0000313" key="11">
    <source>
        <dbReference type="Proteomes" id="UP001310248"/>
    </source>
</evidence>
<reference evidence="10 11" key="2">
    <citation type="submission" date="2023-12" db="EMBL/GenBank/DDBJ databases">
        <authorList>
            <consortium name="Cladostephus spongiosus"/>
            <person name="Lorente B."/>
            <person name="Cabral C."/>
            <person name="Frias J."/>
            <person name="Faria J."/>
            <person name="Toubarro D."/>
        </authorList>
    </citation>
    <scope>NUCLEOTIDE SEQUENCE [LARGE SCALE GENOMIC DNA]</scope>
    <source>
        <strain evidence="10 11">ZMCS4</strain>
    </source>
</reference>
<dbReference type="RefSeq" id="WP_329776800.1">
    <property type="nucleotide sequence ID" value="NZ_JAYDYW010000017.1"/>
</dbReference>
<dbReference type="CDD" id="cd02861">
    <property type="entry name" value="E_set_pullulanase_like"/>
    <property type="match status" value="4"/>
</dbReference>
<dbReference type="EMBL" id="JAYDYW010000017">
    <property type="protein sequence ID" value="MEE1676065.1"/>
    <property type="molecule type" value="Genomic_DNA"/>
</dbReference>
<keyword evidence="11" id="KW-1185">Reference proteome</keyword>
<evidence type="ECO:0000256" key="5">
    <source>
        <dbReference type="ARBA" id="ARBA00023965"/>
    </source>
</evidence>
<evidence type="ECO:0000256" key="2">
    <source>
        <dbReference type="ARBA" id="ARBA00022729"/>
    </source>
</evidence>
<reference evidence="11" key="1">
    <citation type="submission" date="2023-07" db="EMBL/GenBank/DDBJ databases">
        <title>Draft genome sequence of Agarivorans aestuarii strain ZMCS4, a CAZymes producing bacteria isolated from the marine brown algae Clodostephus spongiosus.</title>
        <authorList>
            <person name="Lorente B."/>
            <person name="Cabral C."/>
            <person name="Frias J."/>
            <person name="Faria J."/>
            <person name="Toubarro D."/>
        </authorList>
    </citation>
    <scope>NUCLEOTIDE SEQUENCE [LARGE SCALE GENOMIC DNA]</scope>
    <source>
        <strain evidence="11">ZMCS4</strain>
    </source>
</reference>
<dbReference type="Gene3D" id="2.60.40.1180">
    <property type="entry name" value="Golgi alpha-mannosidase II"/>
    <property type="match status" value="2"/>
</dbReference>
<dbReference type="Gene3D" id="2.60.40.1110">
    <property type="match status" value="2"/>
</dbReference>
<comment type="catalytic activity">
    <reaction evidence="5">
        <text>Hydrolysis of (1-&gt;6)-alpha-D-glucosidic linkages in pullulan, amylopectin and glycogen, and in the alpha- and beta-limit dextrins of amylopectin and glycogen.</text>
        <dbReference type="EC" id="3.2.1.41"/>
    </reaction>
</comment>
<name>A0ABU7G9Z2_9ALTE</name>
<dbReference type="Pfam" id="PF00128">
    <property type="entry name" value="Alpha-amylase"/>
    <property type="match status" value="2"/>
</dbReference>
<dbReference type="Gene3D" id="2.60.40.3620">
    <property type="match status" value="1"/>
</dbReference>
<dbReference type="SUPFAM" id="SSF81296">
    <property type="entry name" value="E set domains"/>
    <property type="match status" value="4"/>
</dbReference>
<dbReference type="SUPFAM" id="SSF51445">
    <property type="entry name" value="(Trans)glycosidases"/>
    <property type="match status" value="2"/>
</dbReference>
<protein>
    <recommendedName>
        <fullName evidence="6">pullulanase</fullName>
        <ecNumber evidence="6">3.2.1.41</ecNumber>
    </recommendedName>
    <alternativeName>
        <fullName evidence="7">Alpha-dextrin endo-1,6-alpha-glucosidase</fullName>
    </alternativeName>
    <alternativeName>
        <fullName evidence="8">Pullulan 6-glucanohydrolase</fullName>
    </alternativeName>
</protein>
<feature type="domain" description="Glycosyl hydrolase family 13 catalytic" evidence="9">
    <location>
        <begin position="1678"/>
        <end position="2036"/>
    </location>
</feature>
<dbReference type="CDD" id="cd00551">
    <property type="entry name" value="AmyAc_family"/>
    <property type="match status" value="1"/>
</dbReference>
<dbReference type="Pfam" id="PF02922">
    <property type="entry name" value="CBM_48"/>
    <property type="match status" value="1"/>
</dbReference>
<dbReference type="InterPro" id="IPR017853">
    <property type="entry name" value="GH"/>
</dbReference>
<evidence type="ECO:0000256" key="1">
    <source>
        <dbReference type="ARBA" id="ARBA00008061"/>
    </source>
</evidence>
<dbReference type="SUPFAM" id="SSF49452">
    <property type="entry name" value="Starch-binding domain-like"/>
    <property type="match status" value="2"/>
</dbReference>
<dbReference type="InterPro" id="IPR024561">
    <property type="entry name" value="Pullul_strch_C"/>
</dbReference>